<dbReference type="EMBL" id="LR798254">
    <property type="protein sequence ID" value="CAB5218036.1"/>
    <property type="molecule type" value="Genomic_DNA"/>
</dbReference>
<gene>
    <name evidence="1" type="ORF">UFOVP202_37</name>
</gene>
<protein>
    <submittedName>
        <fullName evidence="1">Uncharacterized protein</fullName>
    </submittedName>
</protein>
<proteinExistence type="predicted"/>
<organism evidence="1">
    <name type="scientific">uncultured Caudovirales phage</name>
    <dbReference type="NCBI Taxonomy" id="2100421"/>
    <lineage>
        <taxon>Viruses</taxon>
        <taxon>Duplodnaviria</taxon>
        <taxon>Heunggongvirae</taxon>
        <taxon>Uroviricota</taxon>
        <taxon>Caudoviricetes</taxon>
        <taxon>Peduoviridae</taxon>
        <taxon>Maltschvirus</taxon>
        <taxon>Maltschvirus maltsch</taxon>
    </lineage>
</organism>
<reference evidence="1" key="1">
    <citation type="submission" date="2020-05" db="EMBL/GenBank/DDBJ databases">
        <authorList>
            <person name="Chiriac C."/>
            <person name="Salcher M."/>
            <person name="Ghai R."/>
            <person name="Kavagutti S V."/>
        </authorList>
    </citation>
    <scope>NUCLEOTIDE SEQUENCE</scope>
</reference>
<sequence length="103" mass="10633">MKDFLGACLLGAVLGAMFAYGVPAKAQTIPMTNAQGFNVGSVQINGNKAQFVNQSGVTTQVATIYPNQIVIKTPSGVTTSVIGGTGYTVPSSPQVPMTPRVMQ</sequence>
<evidence type="ECO:0000313" key="1">
    <source>
        <dbReference type="EMBL" id="CAB5218036.1"/>
    </source>
</evidence>
<accession>A0A6J7WJZ5</accession>
<name>A0A6J7WJZ5_9CAUD</name>